<dbReference type="AlphaFoldDB" id="A0A6C0CPK2"/>
<proteinExistence type="predicted"/>
<reference evidence="1" key="1">
    <citation type="journal article" date="2020" name="Nature">
        <title>Giant virus diversity and host interactions through global metagenomics.</title>
        <authorList>
            <person name="Schulz F."/>
            <person name="Roux S."/>
            <person name="Paez-Espino D."/>
            <person name="Jungbluth S."/>
            <person name="Walsh D.A."/>
            <person name="Denef V.J."/>
            <person name="McMahon K.D."/>
            <person name="Konstantinidis K.T."/>
            <person name="Eloe-Fadrosh E.A."/>
            <person name="Kyrpides N.C."/>
            <person name="Woyke T."/>
        </authorList>
    </citation>
    <scope>NUCLEOTIDE SEQUENCE</scope>
    <source>
        <strain evidence="1">GVMAG-M-3300021425-30</strain>
    </source>
</reference>
<sequence>MSFNSNDNKALLWSLMYEGGVFTNIPQEQLAKVKEIFERKIASLNESEGSVLAKNKKAMMDMVKELEILRTKPTLTNVKERNYDTPVTSNDIQMKRRETFNNNLEKRQSEFNDMMTVKTPDKPDFTDSPDDPPIGSEMDKLLADMIAKRNLQLSNVTANHDASAAQEWITKDNSNPGSFSNTIGESTGAPTLKIGEALDKGNVVENIRLDVKDELDNRKHVTFADTNPDINDKVEPRNGLSFFEKFKKTARDNREIIEEIKTLRSEITNKLSKIDELLVELS</sequence>
<evidence type="ECO:0000313" key="1">
    <source>
        <dbReference type="EMBL" id="QHT06213.1"/>
    </source>
</evidence>
<organism evidence="1">
    <name type="scientific">viral metagenome</name>
    <dbReference type="NCBI Taxonomy" id="1070528"/>
    <lineage>
        <taxon>unclassified sequences</taxon>
        <taxon>metagenomes</taxon>
        <taxon>organismal metagenomes</taxon>
    </lineage>
</organism>
<protein>
    <submittedName>
        <fullName evidence="1">Uncharacterized protein</fullName>
    </submittedName>
</protein>
<name>A0A6C0CPK2_9ZZZZ</name>
<dbReference type="EMBL" id="MN739467">
    <property type="protein sequence ID" value="QHT06213.1"/>
    <property type="molecule type" value="Genomic_DNA"/>
</dbReference>
<accession>A0A6C0CPK2</accession>